<dbReference type="AlphaFoldDB" id="A0A369THG1"/>
<organism evidence="3 4">
    <name type="scientific">Ferruginivarius sediminum</name>
    <dbReference type="NCBI Taxonomy" id="2661937"/>
    <lineage>
        <taxon>Bacteria</taxon>
        <taxon>Pseudomonadati</taxon>
        <taxon>Pseudomonadota</taxon>
        <taxon>Alphaproteobacteria</taxon>
        <taxon>Rhodospirillales</taxon>
        <taxon>Rhodospirillaceae</taxon>
        <taxon>Ferruginivarius</taxon>
    </lineage>
</organism>
<gene>
    <name evidence="3" type="ORF">DRB17_08970</name>
</gene>
<feature type="domain" description="Rhodanese" evidence="2">
    <location>
        <begin position="21"/>
        <end position="114"/>
    </location>
</feature>
<evidence type="ECO:0000313" key="4">
    <source>
        <dbReference type="Proteomes" id="UP000253941"/>
    </source>
</evidence>
<evidence type="ECO:0000256" key="1">
    <source>
        <dbReference type="ARBA" id="ARBA00022737"/>
    </source>
</evidence>
<evidence type="ECO:0000259" key="2">
    <source>
        <dbReference type="PROSITE" id="PS50206"/>
    </source>
</evidence>
<dbReference type="CDD" id="cd00158">
    <property type="entry name" value="RHOD"/>
    <property type="match status" value="1"/>
</dbReference>
<dbReference type="Pfam" id="PF00581">
    <property type="entry name" value="Rhodanese"/>
    <property type="match status" value="4"/>
</dbReference>
<keyword evidence="1" id="KW-0677">Repeat</keyword>
<dbReference type="PROSITE" id="PS50206">
    <property type="entry name" value="RHODANESE_3"/>
    <property type="match status" value="4"/>
</dbReference>
<reference evidence="3 4" key="1">
    <citation type="submission" date="2018-07" db="EMBL/GenBank/DDBJ databases">
        <title>Venubactetium sediminum gen. nov., sp. nov., isolated from a marine solar saltern.</title>
        <authorList>
            <person name="Wang S."/>
        </authorList>
    </citation>
    <scope>NUCLEOTIDE SEQUENCE [LARGE SCALE GENOMIC DNA]</scope>
    <source>
        <strain evidence="3 4">WD2A32</strain>
    </source>
</reference>
<sequence length="532" mass="57228">MKTMTADALAAGLHRPDGAWPYRGWALFDVREQGEAERGHIPSATPLPRRLIEFRLPELVPAKRTRIVVYDSGKADDRRAVLAARTMRLHGYEGACVLAGGLEAWRAIGERVFEGVNVPCKEFGERVLAEDGVPYVDADALNARLADGKCLAVCDVRTLEEYETGHVPGGYSTPGFELALRLGDFGEANEGIVVNCAGRTRSIIATATLRQLGARNVWALENGTMGWRLAGRKLESGSPPALPAESPEGRRVVRSEAASLARAEGARRIAADELAELCDGLSERNGYIFDVRSLVDFRAGHIPGAVALPGGQAVQRADDFAAVPGAPVVFVDDGDARAWLAAYWYGRMGFPDVRVLDGGVSAWSASGRELEEGRGRADPLGFEVARRRVKQIEATALAAHLKGRVSPVLLDVGTSRHYAAGHIADAHWVPRGWLEARAGAHGGHDTPVVVTAADPRQALLAAATLLDLGYVDVRALKGGNPAWKSAGLPLETGLPEGCEDPGDVVEPPYHKGRDGMLRYLEWETRLGRKYAQ</sequence>
<dbReference type="PANTHER" id="PTHR43855:SF1">
    <property type="entry name" value="THIOSULFATE SULFURTRANSFERASE"/>
    <property type="match status" value="1"/>
</dbReference>
<dbReference type="SMART" id="SM00450">
    <property type="entry name" value="RHOD"/>
    <property type="match status" value="4"/>
</dbReference>
<dbReference type="SUPFAM" id="SSF52821">
    <property type="entry name" value="Rhodanese/Cell cycle control phosphatase"/>
    <property type="match status" value="4"/>
</dbReference>
<feature type="domain" description="Rhodanese" evidence="2">
    <location>
        <begin position="155"/>
        <end position="236"/>
    </location>
</feature>
<accession>A0A369THG1</accession>
<dbReference type="Gene3D" id="3.40.250.10">
    <property type="entry name" value="Rhodanese-like domain"/>
    <property type="match status" value="4"/>
</dbReference>
<proteinExistence type="predicted"/>
<feature type="domain" description="Rhodanese" evidence="2">
    <location>
        <begin position="403"/>
        <end position="492"/>
    </location>
</feature>
<comment type="caution">
    <text evidence="3">The sequence shown here is derived from an EMBL/GenBank/DDBJ whole genome shotgun (WGS) entry which is preliminary data.</text>
</comment>
<dbReference type="Proteomes" id="UP000253941">
    <property type="component" value="Unassembled WGS sequence"/>
</dbReference>
<evidence type="ECO:0000313" key="3">
    <source>
        <dbReference type="EMBL" id="RDD62346.1"/>
    </source>
</evidence>
<dbReference type="InterPro" id="IPR036873">
    <property type="entry name" value="Rhodanese-like_dom_sf"/>
</dbReference>
<dbReference type="RefSeq" id="WP_114581858.1">
    <property type="nucleotide sequence ID" value="NZ_QPMH01000006.1"/>
</dbReference>
<dbReference type="InterPro" id="IPR051126">
    <property type="entry name" value="Thiosulfate_sulfurtransferase"/>
</dbReference>
<name>A0A369THG1_9PROT</name>
<dbReference type="PANTHER" id="PTHR43855">
    <property type="entry name" value="THIOSULFATE SULFURTRANSFERASE"/>
    <property type="match status" value="1"/>
</dbReference>
<protein>
    <submittedName>
        <fullName evidence="3">Sulfurtransferase</fullName>
    </submittedName>
</protein>
<dbReference type="InterPro" id="IPR001307">
    <property type="entry name" value="Thiosulphate_STrfase_CS"/>
</dbReference>
<keyword evidence="3" id="KW-0808">Transferase</keyword>
<dbReference type="InterPro" id="IPR001763">
    <property type="entry name" value="Rhodanese-like_dom"/>
</dbReference>
<keyword evidence="4" id="KW-1185">Reference proteome</keyword>
<feature type="domain" description="Rhodanese" evidence="2">
    <location>
        <begin position="282"/>
        <end position="372"/>
    </location>
</feature>
<dbReference type="GO" id="GO:0004792">
    <property type="term" value="F:thiosulfate-cyanide sulfurtransferase activity"/>
    <property type="evidence" value="ECO:0007669"/>
    <property type="project" value="InterPro"/>
</dbReference>
<dbReference type="PROSITE" id="PS00380">
    <property type="entry name" value="RHODANESE_1"/>
    <property type="match status" value="1"/>
</dbReference>
<dbReference type="EMBL" id="QPMH01000006">
    <property type="protein sequence ID" value="RDD62346.1"/>
    <property type="molecule type" value="Genomic_DNA"/>
</dbReference>